<dbReference type="InterPro" id="IPR027417">
    <property type="entry name" value="P-loop_NTPase"/>
</dbReference>
<keyword evidence="12" id="KW-0460">Magnesium</keyword>
<evidence type="ECO:0000256" key="11">
    <source>
        <dbReference type="ARBA" id="ARBA00022840"/>
    </source>
</evidence>
<keyword evidence="14" id="KW-0234">DNA repair</keyword>
<accession>A0ABP1S601</accession>
<dbReference type="SUPFAM" id="SSF52540">
    <property type="entry name" value="P-loop containing nucleoside triphosphate hydrolases"/>
    <property type="match status" value="1"/>
</dbReference>
<dbReference type="InterPro" id="IPR038729">
    <property type="entry name" value="Rad50/SbcC_AAA"/>
</dbReference>
<dbReference type="InterPro" id="IPR004584">
    <property type="entry name" value="Rad50_eukaryotes"/>
</dbReference>
<feature type="coiled-coil region" evidence="19">
    <location>
        <begin position="518"/>
        <end position="545"/>
    </location>
</feature>
<evidence type="ECO:0000256" key="1">
    <source>
        <dbReference type="ARBA" id="ARBA00001947"/>
    </source>
</evidence>
<keyword evidence="11" id="KW-0067">ATP-binding</keyword>
<name>A0ABP1S601_9HEXA</name>
<evidence type="ECO:0000256" key="17">
    <source>
        <dbReference type="ARBA" id="ARBA00049360"/>
    </source>
</evidence>
<evidence type="ECO:0000256" key="4">
    <source>
        <dbReference type="ARBA" id="ARBA00009439"/>
    </source>
</evidence>
<evidence type="ECO:0000256" key="8">
    <source>
        <dbReference type="ARBA" id="ARBA00022763"/>
    </source>
</evidence>
<evidence type="ECO:0000256" key="13">
    <source>
        <dbReference type="ARBA" id="ARBA00023054"/>
    </source>
</evidence>
<keyword evidence="15" id="KW-0539">Nucleus</keyword>
<gene>
    <name evidence="21" type="ORF">ODALV1_LOCUS30081</name>
</gene>
<evidence type="ECO:0000256" key="9">
    <source>
        <dbReference type="ARBA" id="ARBA00022801"/>
    </source>
</evidence>
<comment type="catalytic activity">
    <reaction evidence="17">
        <text>ATP + H2O = ADP + phosphate + H(+)</text>
        <dbReference type="Rhea" id="RHEA:13065"/>
        <dbReference type="ChEBI" id="CHEBI:15377"/>
        <dbReference type="ChEBI" id="CHEBI:15378"/>
        <dbReference type="ChEBI" id="CHEBI:30616"/>
        <dbReference type="ChEBI" id="CHEBI:43474"/>
        <dbReference type="ChEBI" id="CHEBI:456216"/>
    </reaction>
</comment>
<proteinExistence type="inferred from homology"/>
<keyword evidence="13 19" id="KW-0175">Coiled coil</keyword>
<dbReference type="PANTHER" id="PTHR18867">
    <property type="entry name" value="RAD50"/>
    <property type="match status" value="1"/>
</dbReference>
<dbReference type="PROSITE" id="PS51131">
    <property type="entry name" value="ZN_HOOK"/>
    <property type="match status" value="1"/>
</dbReference>
<feature type="coiled-coil region" evidence="19">
    <location>
        <begin position="713"/>
        <end position="1066"/>
    </location>
</feature>
<keyword evidence="7" id="KW-0547">Nucleotide-binding</keyword>
<comment type="similarity">
    <text evidence="4">Belongs to the SMC family. RAD50 subfamily.</text>
</comment>
<evidence type="ECO:0000313" key="21">
    <source>
        <dbReference type="EMBL" id="CAL8144103.1"/>
    </source>
</evidence>
<evidence type="ECO:0000313" key="22">
    <source>
        <dbReference type="Proteomes" id="UP001642540"/>
    </source>
</evidence>
<evidence type="ECO:0000256" key="18">
    <source>
        <dbReference type="PROSITE-ProRule" id="PRU00471"/>
    </source>
</evidence>
<keyword evidence="9" id="KW-0378">Hydrolase</keyword>
<feature type="coiled-coil region" evidence="19">
    <location>
        <begin position="1093"/>
        <end position="1156"/>
    </location>
</feature>
<keyword evidence="16" id="KW-0469">Meiosis</keyword>
<evidence type="ECO:0000256" key="10">
    <source>
        <dbReference type="ARBA" id="ARBA00022833"/>
    </source>
</evidence>
<evidence type="ECO:0000256" key="3">
    <source>
        <dbReference type="ARBA" id="ARBA00004286"/>
    </source>
</evidence>
<evidence type="ECO:0000259" key="20">
    <source>
        <dbReference type="PROSITE" id="PS51131"/>
    </source>
</evidence>
<dbReference type="Pfam" id="PF13476">
    <property type="entry name" value="AAA_23"/>
    <property type="match status" value="1"/>
</dbReference>
<evidence type="ECO:0000256" key="14">
    <source>
        <dbReference type="ARBA" id="ARBA00023204"/>
    </source>
</evidence>
<evidence type="ECO:0000256" key="12">
    <source>
        <dbReference type="ARBA" id="ARBA00022842"/>
    </source>
</evidence>
<dbReference type="PANTHER" id="PTHR18867:SF12">
    <property type="entry name" value="DNA REPAIR PROTEIN RAD50"/>
    <property type="match status" value="1"/>
</dbReference>
<dbReference type="Pfam" id="PF04423">
    <property type="entry name" value="Rad50_zn_hook"/>
    <property type="match status" value="1"/>
</dbReference>
<keyword evidence="5" id="KW-0158">Chromosome</keyword>
<organism evidence="21 22">
    <name type="scientific">Orchesella dallaii</name>
    <dbReference type="NCBI Taxonomy" id="48710"/>
    <lineage>
        <taxon>Eukaryota</taxon>
        <taxon>Metazoa</taxon>
        <taxon>Ecdysozoa</taxon>
        <taxon>Arthropoda</taxon>
        <taxon>Hexapoda</taxon>
        <taxon>Collembola</taxon>
        <taxon>Entomobryomorpha</taxon>
        <taxon>Entomobryoidea</taxon>
        <taxon>Orchesellidae</taxon>
        <taxon>Orchesellinae</taxon>
        <taxon>Orchesella</taxon>
    </lineage>
</organism>
<keyword evidence="22" id="KW-1185">Reference proteome</keyword>
<dbReference type="InterPro" id="IPR013134">
    <property type="entry name" value="Zn_hook_RAD50"/>
</dbReference>
<evidence type="ECO:0000256" key="6">
    <source>
        <dbReference type="ARBA" id="ARBA00022723"/>
    </source>
</evidence>
<keyword evidence="8" id="KW-0227">DNA damage</keyword>
<dbReference type="EMBL" id="CAXLJM020000160">
    <property type="protein sequence ID" value="CAL8144103.1"/>
    <property type="molecule type" value="Genomic_DNA"/>
</dbReference>
<sequence length="1340" mass="154009">MSMVKRLSLQGVRSFSPLDNKGQWIEFDSPLTLILGVNGSGKTTIIEALKFAITNQFPPNSSKGASFVNDPKLGNMCDAVAKVILEVEDVKGDRYTTTRRVKCTVKNKQGDLSSSQLDATISVKTLKGERKEISNKCADIKYEMCRVMGVSEAILNHVIFCHQEESCWPLEEGSKVKAKFDSIFNTVAYIKCVEQLVKEDKELQTKIKVEQEGLRFVKENRQTVMKKRRELDDKRIKLQEQADRINEFGKETKELENKLREIELLEQESSKKHNEVVEIRTKINEGGKLITETRGKIREEFRGTISELKTHIRQFQQESAEKNNECIKFGKELKVEEKEWNQLESTRSRLLKEEGMFQQEENANKKRLEELDTMMSGVVTVLKKLRSGTAEDALSVSFTGYLDACDVDSGNLSYDTVVKTLSSALRMKESESQKMKVEYEKEESELQTVIDDIRSKQAAAVTEREMKQKQLLDAKNTHGELKQRLQMLEGSNETLALLDDDERRHIEQIEAIEKSGFMINCDSEIKKLASEVKELESQTSSLSDTVNILVKDKSKMDQIAMSNRNKVQKQSDSKEIMRRMEDDLTALLGEIPDEGLLKAVDSKARSLAEELKEKKAELRKREVNLGVTKSDLKRTTSELEKMKSNLDGGKMNVSDVLDDKDYDTEYSEITEKLEQAQSDCSIAEAGEYLYKKFINKLSKKDCCPLCKRDFEARAEAAALLKEIEANIKRMKENVPALRKDIESYKQQQQRVLKVKPVWDECQRIEKETIPSLKNKKQELESKVRELQDEIEDISSTVSVLDTDAGLASKSRSDVALYEQCKREIKKINDQVDKLENSRDPEARACDKSLSDVQMELQELKGTITNKRNERETKEDIRNKKREELNKLQVQKNKLKEEKLRITSELQNREALETQKQELEAKTKDLQAKISELTQRLPLLKNDISKSEKDKVNCGKRKDEALKKIRTEHDELKNQKYSISELHKRIEDFEKRKDRLADVQQRMSDCKEKLSACELRRKEISQKIDSLNKEITNQQLKERDLSDNLSLKEKEEEISKLTVKLKEKEAVLSQVVNRGAATEKRELSLKHHRVSSKYNELLGSRSELTKTIKELDNEVNSPPLVNAETEYIQKVAKKTVYDKAQKDIRRYKTALETAIMQFHAKKMERINKILFEYWRRIYKGNDIDKIMIKTEGDKESGASSKVKVTSRVRKTMNYRVVMCRRGVDIDMRGRCSAGQRVLASIIIRIALAESFGARCGIISLDEPTTNLDQKNINSLADALADLAEKMKSRKNFQLIVITHDQEFTSRLSGVDAVEKYWKVDRDKEGFSQITMVPKRGYGGFT</sequence>
<feature type="binding site" evidence="18">
    <location>
        <position position="703"/>
    </location>
    <ligand>
        <name>Zn(2+)</name>
        <dbReference type="ChEBI" id="CHEBI:29105"/>
    </ligand>
</feature>
<keyword evidence="10 18" id="KW-0862">Zinc</keyword>
<evidence type="ECO:0000256" key="7">
    <source>
        <dbReference type="ARBA" id="ARBA00022741"/>
    </source>
</evidence>
<evidence type="ECO:0000256" key="5">
    <source>
        <dbReference type="ARBA" id="ARBA00022454"/>
    </source>
</evidence>
<evidence type="ECO:0000256" key="2">
    <source>
        <dbReference type="ARBA" id="ARBA00004123"/>
    </source>
</evidence>
<comment type="cofactor">
    <cofactor evidence="1">
        <name>Zn(2+)</name>
        <dbReference type="ChEBI" id="CHEBI:29105"/>
    </cofactor>
</comment>
<dbReference type="Gene3D" id="1.10.287.1490">
    <property type="match status" value="1"/>
</dbReference>
<reference evidence="21 22" key="1">
    <citation type="submission" date="2024-08" db="EMBL/GenBank/DDBJ databases">
        <authorList>
            <person name="Cucini C."/>
            <person name="Frati F."/>
        </authorList>
    </citation>
    <scope>NUCLEOTIDE SEQUENCE [LARGE SCALE GENOMIC DNA]</scope>
</reference>
<feature type="coiled-coil region" evidence="19">
    <location>
        <begin position="597"/>
        <end position="628"/>
    </location>
</feature>
<feature type="binding site" evidence="18">
    <location>
        <position position="706"/>
    </location>
    <ligand>
        <name>Zn(2+)</name>
        <dbReference type="ChEBI" id="CHEBI:29105"/>
    </ligand>
</feature>
<comment type="caution">
    <text evidence="21">The sequence shown here is derived from an EMBL/GenBank/DDBJ whole genome shotgun (WGS) entry which is preliminary data.</text>
</comment>
<comment type="subcellular location">
    <subcellularLocation>
        <location evidence="3">Chromosome</location>
    </subcellularLocation>
    <subcellularLocation>
        <location evidence="2">Nucleus</location>
    </subcellularLocation>
</comment>
<evidence type="ECO:0000256" key="15">
    <source>
        <dbReference type="ARBA" id="ARBA00023242"/>
    </source>
</evidence>
<evidence type="ECO:0000256" key="19">
    <source>
        <dbReference type="SAM" id="Coils"/>
    </source>
</evidence>
<keyword evidence="6 18" id="KW-0479">Metal-binding</keyword>
<dbReference type="Gene3D" id="3.40.50.300">
    <property type="entry name" value="P-loop containing nucleotide triphosphate hydrolases"/>
    <property type="match status" value="2"/>
</dbReference>
<dbReference type="NCBIfam" id="TIGR00606">
    <property type="entry name" value="rad50"/>
    <property type="match status" value="1"/>
</dbReference>
<evidence type="ECO:0000256" key="16">
    <source>
        <dbReference type="ARBA" id="ARBA00023254"/>
    </source>
</evidence>
<protein>
    <recommendedName>
        <fullName evidence="20">Zinc-hook domain-containing protein</fullName>
    </recommendedName>
</protein>
<feature type="coiled-coil region" evidence="19">
    <location>
        <begin position="221"/>
        <end position="353"/>
    </location>
</feature>
<dbReference type="Proteomes" id="UP001642540">
    <property type="component" value="Unassembled WGS sequence"/>
</dbReference>
<feature type="domain" description="Zinc-hook" evidence="20">
    <location>
        <begin position="659"/>
        <end position="756"/>
    </location>
</feature>